<gene>
    <name evidence="2" type="ORF">LTR24_009456</name>
</gene>
<dbReference type="InterPro" id="IPR010730">
    <property type="entry name" value="HET"/>
</dbReference>
<organism evidence="2 3">
    <name type="scientific">Lithohypha guttulata</name>
    <dbReference type="NCBI Taxonomy" id="1690604"/>
    <lineage>
        <taxon>Eukaryota</taxon>
        <taxon>Fungi</taxon>
        <taxon>Dikarya</taxon>
        <taxon>Ascomycota</taxon>
        <taxon>Pezizomycotina</taxon>
        <taxon>Eurotiomycetes</taxon>
        <taxon>Chaetothyriomycetidae</taxon>
        <taxon>Chaetothyriales</taxon>
        <taxon>Trichomeriaceae</taxon>
        <taxon>Lithohypha</taxon>
    </lineage>
</organism>
<evidence type="ECO:0000313" key="3">
    <source>
        <dbReference type="Proteomes" id="UP001345013"/>
    </source>
</evidence>
<dbReference type="InterPro" id="IPR052895">
    <property type="entry name" value="HetReg/Transcr_Mod"/>
</dbReference>
<evidence type="ECO:0000259" key="1">
    <source>
        <dbReference type="Pfam" id="PF06985"/>
    </source>
</evidence>
<keyword evidence="3" id="KW-1185">Reference proteome</keyword>
<dbReference type="Pfam" id="PF06985">
    <property type="entry name" value="HET"/>
    <property type="match status" value="1"/>
</dbReference>
<dbReference type="PANTHER" id="PTHR24148">
    <property type="entry name" value="ANKYRIN REPEAT DOMAIN-CONTAINING PROTEIN 39 HOMOLOG-RELATED"/>
    <property type="match status" value="1"/>
</dbReference>
<reference evidence="2 3" key="1">
    <citation type="submission" date="2023-08" db="EMBL/GenBank/DDBJ databases">
        <title>Black Yeasts Isolated from many extreme environments.</title>
        <authorList>
            <person name="Coleine C."/>
            <person name="Stajich J.E."/>
            <person name="Selbmann L."/>
        </authorList>
    </citation>
    <scope>NUCLEOTIDE SEQUENCE [LARGE SCALE GENOMIC DNA]</scope>
    <source>
        <strain evidence="2 3">CCFEE 5885</strain>
    </source>
</reference>
<evidence type="ECO:0000313" key="2">
    <source>
        <dbReference type="EMBL" id="KAK5077656.1"/>
    </source>
</evidence>
<dbReference type="Proteomes" id="UP001345013">
    <property type="component" value="Unassembled WGS sequence"/>
</dbReference>
<accession>A0ABR0JYJ8</accession>
<sequence length="642" mass="74354">MAFQYAALSDDFFEIRLLKIVPAENQNDPICVTVENVPLESEPRYWALSYTWGRPSPHFPVDWDDPKATACITVNGMSFQVRHNLHEALHMFRSRWSSEYSWWIDAICINQNDIQERNRQVSGMKYIYEKCEATVAWLGPADASTHTAFHKIASLAKSWKQRNARLKVLVIADTDVEEYTEILRTDFGTSVQPWEALRLFFQRFWWERSWVIQEVCLAPATIVQCDEYVVRWHDVQLVGIAITQHASSLGKAKDCEQTTTAVWSTFSFLGSTAAAHHLMLLADGRRQYELTTLLPRIRRTWATDPRDKVYAVLGMCRDEDMIRPDYSLCVNDVYMQIAKRSIETTQSFRILAHCRFPPHGLPSWVPDWLDRKASTRIDMPRNEPGVERRENEIRVYSASGQSKAVFRFEDHDRQLIANGAVLQELAFISTRHSYGESRNLSSSWGNDADILVHHESLRKEEAGADAIFRDCRWLREWAAFQSDAKRDHPWIDHIDWTYRVESSNDQFDKPIYLPSRESLHKAYLKTLFVDVFMTDDGHEHRISAQQPEALQKSRRIVPEIHTLRSKGRAFAVSESGLFLLVPGEAQVGDSIAFVQGSEVPFILRPWRAGYLFIGECYVHGLMDGLAWELMEKHRRITELRIL</sequence>
<feature type="domain" description="Heterokaryon incompatibility" evidence="1">
    <location>
        <begin position="45"/>
        <end position="214"/>
    </location>
</feature>
<protein>
    <recommendedName>
        <fullName evidence="1">Heterokaryon incompatibility domain-containing protein</fullName>
    </recommendedName>
</protein>
<dbReference type="Pfam" id="PF26639">
    <property type="entry name" value="Het-6_barrel"/>
    <property type="match status" value="1"/>
</dbReference>
<proteinExistence type="predicted"/>
<comment type="caution">
    <text evidence="2">The sequence shown here is derived from an EMBL/GenBank/DDBJ whole genome shotgun (WGS) entry which is preliminary data.</text>
</comment>
<dbReference type="EMBL" id="JAVRRG010000208">
    <property type="protein sequence ID" value="KAK5077656.1"/>
    <property type="molecule type" value="Genomic_DNA"/>
</dbReference>
<name>A0ABR0JYJ8_9EURO</name>
<dbReference type="PANTHER" id="PTHR24148:SF73">
    <property type="entry name" value="HET DOMAIN PROTEIN (AFU_ORTHOLOGUE AFUA_8G01020)"/>
    <property type="match status" value="1"/>
</dbReference>